<proteinExistence type="predicted"/>
<feature type="transmembrane region" description="Helical" evidence="1">
    <location>
        <begin position="71"/>
        <end position="91"/>
    </location>
</feature>
<organism evidence="2 3">
    <name type="scientific">Ruminococcus albus 8</name>
    <dbReference type="NCBI Taxonomy" id="246199"/>
    <lineage>
        <taxon>Bacteria</taxon>
        <taxon>Bacillati</taxon>
        <taxon>Bacillota</taxon>
        <taxon>Clostridia</taxon>
        <taxon>Eubacteriales</taxon>
        <taxon>Oscillospiraceae</taxon>
        <taxon>Ruminococcus</taxon>
    </lineage>
</organism>
<keyword evidence="1" id="KW-0472">Membrane</keyword>
<evidence type="ECO:0000256" key="1">
    <source>
        <dbReference type="SAM" id="Phobius"/>
    </source>
</evidence>
<evidence type="ECO:0000313" key="3">
    <source>
        <dbReference type="Proteomes" id="UP000004259"/>
    </source>
</evidence>
<comment type="caution">
    <text evidence="2">The sequence shown here is derived from an EMBL/GenBank/DDBJ whole genome shotgun (WGS) entry which is preliminary data.</text>
</comment>
<gene>
    <name evidence="2" type="ORF">CUS_7484</name>
</gene>
<protein>
    <recommendedName>
        <fullName evidence="4">Zinc-ribbon domain-containing protein</fullName>
    </recommendedName>
</protein>
<dbReference type="AlphaFoldDB" id="E9SGV7"/>
<dbReference type="STRING" id="246199.CUS_7484"/>
<reference evidence="2 3" key="1">
    <citation type="submission" date="2011-02" db="EMBL/GenBank/DDBJ databases">
        <authorList>
            <person name="Nelson K.E."/>
            <person name="Sutton G."/>
            <person name="Torralba M."/>
            <person name="Durkin S."/>
            <person name="Harkins D."/>
            <person name="Montgomery R."/>
            <person name="Ziemer C."/>
            <person name="Klaassens E."/>
            <person name="Ocuiv P."/>
            <person name="Morrison M."/>
        </authorList>
    </citation>
    <scope>NUCLEOTIDE SEQUENCE [LARGE SCALE GENOMIC DNA]</scope>
    <source>
        <strain evidence="2 3">8</strain>
    </source>
</reference>
<keyword evidence="3" id="KW-1185">Reference proteome</keyword>
<evidence type="ECO:0000313" key="2">
    <source>
        <dbReference type="EMBL" id="EGC01423.1"/>
    </source>
</evidence>
<keyword evidence="1" id="KW-1133">Transmembrane helix</keyword>
<accession>E9SGV7</accession>
<keyword evidence="1" id="KW-0812">Transmembrane</keyword>
<dbReference type="Proteomes" id="UP000004259">
    <property type="component" value="Unassembled WGS sequence"/>
</dbReference>
<sequence length="259" mass="29750">MVCKTCGKPVETGEKMCRNCGTLTEFGLESQMVGLKKPQQTNDFQQKAARFGEVTVRERKASVFASIDPKIAGIILLISMLVIFFGTFFYYESKNITVEMKGYDITLPASMREVKDRSFEVMDSISCDSYANNRMEFTCIRYDAETIIPDLSLNPSNDDIEGLDAYYTAKSELEMLDLNFPEMLDGIFSEKLKNYERKKLQGRVLEFTYSDKAMVDNFVAVHIEVKDHTVYQFSLLCSNDQKSKLEKKFKDIFKSIEMH</sequence>
<dbReference type="RefSeq" id="WP_002852956.1">
    <property type="nucleotide sequence ID" value="NZ_ADKM02000130.1"/>
</dbReference>
<evidence type="ECO:0008006" key="4">
    <source>
        <dbReference type="Google" id="ProtNLM"/>
    </source>
</evidence>
<name>E9SGV7_RUMAL</name>
<dbReference type="EMBL" id="ADKM02000130">
    <property type="protein sequence ID" value="EGC01423.1"/>
    <property type="molecule type" value="Genomic_DNA"/>
</dbReference>
<dbReference type="OrthoDB" id="1819241at2"/>